<gene>
    <name evidence="3" type="ORF">GCM10010502_02830</name>
</gene>
<dbReference type="Proteomes" id="UP000610124">
    <property type="component" value="Unassembled WGS sequence"/>
</dbReference>
<dbReference type="CDD" id="cd16936">
    <property type="entry name" value="HATPase_RsbW-like"/>
    <property type="match status" value="1"/>
</dbReference>
<dbReference type="InterPro" id="IPR036890">
    <property type="entry name" value="HATPase_C_sf"/>
</dbReference>
<evidence type="ECO:0000313" key="4">
    <source>
        <dbReference type="Proteomes" id="UP000610124"/>
    </source>
</evidence>
<evidence type="ECO:0000313" key="3">
    <source>
        <dbReference type="EMBL" id="GGU55979.1"/>
    </source>
</evidence>
<dbReference type="PANTHER" id="PTHR35526">
    <property type="entry name" value="ANTI-SIGMA-F FACTOR RSBW-RELATED"/>
    <property type="match status" value="1"/>
</dbReference>
<sequence>MNPSRELLGDTPVVSDAAALPIDGQRRRLPLTGLPRPVAHARTFTAAALAHWSWPDPNRASDIVLLVTELVANAAVHADGPLELVLHASAARLRIEVSDRSPALPAPRRPRHPGLPGGHGLFIVQQTSDRWGTAPHRHGKTVWAEFDR</sequence>
<reference evidence="3" key="1">
    <citation type="journal article" date="2014" name="Int. J. Syst. Evol. Microbiol.">
        <title>Complete genome sequence of Corynebacterium casei LMG S-19264T (=DSM 44701T), isolated from a smear-ripened cheese.</title>
        <authorList>
            <consortium name="US DOE Joint Genome Institute (JGI-PGF)"/>
            <person name="Walter F."/>
            <person name="Albersmeier A."/>
            <person name="Kalinowski J."/>
            <person name="Ruckert C."/>
        </authorList>
    </citation>
    <scope>NUCLEOTIDE SEQUENCE</scope>
    <source>
        <strain evidence="3">JCM 4434</strain>
    </source>
</reference>
<dbReference type="RefSeq" id="WP_046386301.1">
    <property type="nucleotide sequence ID" value="NZ_BMUB01000001.1"/>
</dbReference>
<evidence type="ECO:0000259" key="2">
    <source>
        <dbReference type="Pfam" id="PF13581"/>
    </source>
</evidence>
<proteinExistence type="predicted"/>
<protein>
    <submittedName>
        <fullName evidence="3">ATPase</fullName>
    </submittedName>
</protein>
<dbReference type="Gene3D" id="3.30.565.10">
    <property type="entry name" value="Histidine kinase-like ATPase, C-terminal domain"/>
    <property type="match status" value="1"/>
</dbReference>
<dbReference type="SUPFAM" id="SSF55874">
    <property type="entry name" value="ATPase domain of HSP90 chaperone/DNA topoisomerase II/histidine kinase"/>
    <property type="match status" value="1"/>
</dbReference>
<dbReference type="PANTHER" id="PTHR35526:SF3">
    <property type="entry name" value="ANTI-SIGMA-F FACTOR RSBW"/>
    <property type="match status" value="1"/>
</dbReference>
<dbReference type="AlphaFoldDB" id="A0A8H9HCA6"/>
<feature type="domain" description="Histidine kinase/HSP90-like ATPase" evidence="2">
    <location>
        <begin position="34"/>
        <end position="144"/>
    </location>
</feature>
<keyword evidence="1" id="KW-0723">Serine/threonine-protein kinase</keyword>
<dbReference type="InterPro" id="IPR050267">
    <property type="entry name" value="Anti-sigma-factor_SerPK"/>
</dbReference>
<name>A0A8H9HCA6_KITAU</name>
<organism evidence="3 4">
    <name type="scientific">Kitasatospora aureofaciens</name>
    <name type="common">Streptomyces aureofaciens</name>
    <dbReference type="NCBI Taxonomy" id="1894"/>
    <lineage>
        <taxon>Bacteria</taxon>
        <taxon>Bacillati</taxon>
        <taxon>Actinomycetota</taxon>
        <taxon>Actinomycetes</taxon>
        <taxon>Kitasatosporales</taxon>
        <taxon>Streptomycetaceae</taxon>
        <taxon>Kitasatospora</taxon>
    </lineage>
</organism>
<reference evidence="3" key="2">
    <citation type="submission" date="2020-09" db="EMBL/GenBank/DDBJ databases">
        <authorList>
            <person name="Sun Q."/>
            <person name="Ohkuma M."/>
        </authorList>
    </citation>
    <scope>NUCLEOTIDE SEQUENCE</scope>
    <source>
        <strain evidence="3">JCM 4434</strain>
    </source>
</reference>
<dbReference type="EMBL" id="BMUB01000001">
    <property type="protein sequence ID" value="GGU55979.1"/>
    <property type="molecule type" value="Genomic_DNA"/>
</dbReference>
<dbReference type="GO" id="GO:0004674">
    <property type="term" value="F:protein serine/threonine kinase activity"/>
    <property type="evidence" value="ECO:0007669"/>
    <property type="project" value="UniProtKB-KW"/>
</dbReference>
<comment type="caution">
    <text evidence="3">The sequence shown here is derived from an EMBL/GenBank/DDBJ whole genome shotgun (WGS) entry which is preliminary data.</text>
</comment>
<accession>A0A8H9HCA6</accession>
<evidence type="ECO:0000256" key="1">
    <source>
        <dbReference type="ARBA" id="ARBA00022527"/>
    </source>
</evidence>
<dbReference type="InterPro" id="IPR003594">
    <property type="entry name" value="HATPase_dom"/>
</dbReference>
<dbReference type="GeneID" id="97483479"/>
<keyword evidence="1" id="KW-0418">Kinase</keyword>
<dbReference type="OrthoDB" id="3479886at2"/>
<keyword evidence="1" id="KW-0808">Transferase</keyword>
<dbReference type="Pfam" id="PF13581">
    <property type="entry name" value="HATPase_c_2"/>
    <property type="match status" value="1"/>
</dbReference>